<name>A0A5C5YHM4_9BACT</name>
<comment type="caution">
    <text evidence="1">The sequence shown here is derived from an EMBL/GenBank/DDBJ whole genome shotgun (WGS) entry which is preliminary data.</text>
</comment>
<protein>
    <submittedName>
        <fullName evidence="1">Uncharacterized protein</fullName>
    </submittedName>
</protein>
<reference evidence="1 2" key="1">
    <citation type="submission" date="2019-02" db="EMBL/GenBank/DDBJ databases">
        <title>Deep-cultivation of Planctomycetes and their phenomic and genomic characterization uncovers novel biology.</title>
        <authorList>
            <person name="Wiegand S."/>
            <person name="Jogler M."/>
            <person name="Boedeker C."/>
            <person name="Pinto D."/>
            <person name="Vollmers J."/>
            <person name="Rivas-Marin E."/>
            <person name="Kohn T."/>
            <person name="Peeters S.H."/>
            <person name="Heuer A."/>
            <person name="Rast P."/>
            <person name="Oberbeckmann S."/>
            <person name="Bunk B."/>
            <person name="Jeske O."/>
            <person name="Meyerdierks A."/>
            <person name="Storesund J.E."/>
            <person name="Kallscheuer N."/>
            <person name="Luecker S."/>
            <person name="Lage O.M."/>
            <person name="Pohl T."/>
            <person name="Merkel B.J."/>
            <person name="Hornburger P."/>
            <person name="Mueller R.-W."/>
            <person name="Bruemmer F."/>
            <person name="Labrenz M."/>
            <person name="Spormann A.M."/>
            <person name="Op Den Camp H."/>
            <person name="Overmann J."/>
            <person name="Amann R."/>
            <person name="Jetten M.S.M."/>
            <person name="Mascher T."/>
            <person name="Medema M.H."/>
            <person name="Devos D.P."/>
            <person name="Kaster A.-K."/>
            <person name="Ovreas L."/>
            <person name="Rohde M."/>
            <person name="Galperin M.Y."/>
            <person name="Jogler C."/>
        </authorList>
    </citation>
    <scope>NUCLEOTIDE SEQUENCE [LARGE SCALE GENOMIC DNA]</scope>
    <source>
        <strain evidence="1 2">CA85</strain>
    </source>
</reference>
<dbReference type="Proteomes" id="UP000318053">
    <property type="component" value="Unassembled WGS sequence"/>
</dbReference>
<dbReference type="OrthoDB" id="1986024at2"/>
<keyword evidence="2" id="KW-1185">Reference proteome</keyword>
<gene>
    <name evidence="1" type="ORF">CA85_12390</name>
</gene>
<sequence length="99" mass="11162">MGETDPIDKSYDTIRDVACELNTLHMRAAAECDVLVNDLIDSSSKDIAQIERLLDQTLDACAHNSAFPSYKRLCRYYSTINLTGAAFYANAYREMWGDD</sequence>
<proteinExistence type="predicted"/>
<dbReference type="EMBL" id="SJPK01000002">
    <property type="protein sequence ID" value="TWT74351.1"/>
    <property type="molecule type" value="Genomic_DNA"/>
</dbReference>
<evidence type="ECO:0000313" key="1">
    <source>
        <dbReference type="EMBL" id="TWT74351.1"/>
    </source>
</evidence>
<dbReference type="AlphaFoldDB" id="A0A5C5YHM4"/>
<evidence type="ECO:0000313" key="2">
    <source>
        <dbReference type="Proteomes" id="UP000318053"/>
    </source>
</evidence>
<organism evidence="1 2">
    <name type="scientific">Allorhodopirellula solitaria</name>
    <dbReference type="NCBI Taxonomy" id="2527987"/>
    <lineage>
        <taxon>Bacteria</taxon>
        <taxon>Pseudomonadati</taxon>
        <taxon>Planctomycetota</taxon>
        <taxon>Planctomycetia</taxon>
        <taxon>Pirellulales</taxon>
        <taxon>Pirellulaceae</taxon>
        <taxon>Allorhodopirellula</taxon>
    </lineage>
</organism>
<accession>A0A5C5YHM4</accession>
<dbReference type="RefSeq" id="WP_146390338.1">
    <property type="nucleotide sequence ID" value="NZ_SJPK01000002.1"/>
</dbReference>